<protein>
    <submittedName>
        <fullName evidence="2">Uncharacterized protein</fullName>
    </submittedName>
</protein>
<evidence type="ECO:0000313" key="1">
    <source>
        <dbReference type="Proteomes" id="UP000887577"/>
    </source>
</evidence>
<evidence type="ECO:0000313" key="2">
    <source>
        <dbReference type="WBParaSite" id="PSU_v2.g3696.t1"/>
    </source>
</evidence>
<organism evidence="1 2">
    <name type="scientific">Panagrolaimus superbus</name>
    <dbReference type="NCBI Taxonomy" id="310955"/>
    <lineage>
        <taxon>Eukaryota</taxon>
        <taxon>Metazoa</taxon>
        <taxon>Ecdysozoa</taxon>
        <taxon>Nematoda</taxon>
        <taxon>Chromadorea</taxon>
        <taxon>Rhabditida</taxon>
        <taxon>Tylenchina</taxon>
        <taxon>Panagrolaimomorpha</taxon>
        <taxon>Panagrolaimoidea</taxon>
        <taxon>Panagrolaimidae</taxon>
        <taxon>Panagrolaimus</taxon>
    </lineage>
</organism>
<accession>A0A914YVK9</accession>
<name>A0A914YVK9_9BILA</name>
<keyword evidence="1" id="KW-1185">Reference proteome</keyword>
<reference evidence="2" key="1">
    <citation type="submission" date="2022-11" db="UniProtKB">
        <authorList>
            <consortium name="WormBaseParasite"/>
        </authorList>
    </citation>
    <scope>IDENTIFICATION</scope>
</reference>
<dbReference type="AlphaFoldDB" id="A0A914YVK9"/>
<dbReference type="Proteomes" id="UP000887577">
    <property type="component" value="Unplaced"/>
</dbReference>
<sequence length="267" mass="30653">MNTLLRDNSILIQNAPGGFSDQSFNEISKVFKATTKQLLVSIGVCDNILFSKEGVQNHHEDRYRITLDAIAEIDEHLVNSDTKRKDEYWPEAVLNSSRTILTAMEKEDFGANRKIATTIMEKLKTDYPQWDEFFVGVYKNKLGYKFHSFYGESYELIKDYKGRNTFIFRRPKNHPYKKCDMSKVFNNHACILAKEDTGLLNTLAELLLDKCSEAKFIGVIQESMMLGVAMSNNDAGWFENFHPDCTELNNNGILVNRKHDLSVVVGW</sequence>
<dbReference type="WBParaSite" id="PSU_v2.g3696.t1">
    <property type="protein sequence ID" value="PSU_v2.g3696.t1"/>
    <property type="gene ID" value="PSU_v2.g3696"/>
</dbReference>
<proteinExistence type="predicted"/>